<dbReference type="GO" id="GO:0000139">
    <property type="term" value="C:Golgi membrane"/>
    <property type="evidence" value="ECO:0007669"/>
    <property type="project" value="UniProtKB-SubCell"/>
</dbReference>
<evidence type="ECO:0000313" key="13">
    <source>
        <dbReference type="Ensembl" id="ENSEBUP00000008812.1"/>
    </source>
</evidence>
<feature type="transmembrane region" description="Helical" evidence="11">
    <location>
        <begin position="329"/>
        <end position="351"/>
    </location>
</feature>
<keyword evidence="14" id="KW-1185">Reference proteome</keyword>
<feature type="domain" description="MADF" evidence="12">
    <location>
        <begin position="55"/>
        <end position="145"/>
    </location>
</feature>
<evidence type="ECO:0000256" key="3">
    <source>
        <dbReference type="ARBA" id="ARBA00009727"/>
    </source>
</evidence>
<evidence type="ECO:0000256" key="7">
    <source>
        <dbReference type="ARBA" id="ARBA00022927"/>
    </source>
</evidence>
<keyword evidence="8 11" id="KW-1133">Transmembrane helix</keyword>
<sequence>MSSPYQSNAPAQQPITFESNARFTGQSDSSFQVPTKMADAGCSTQFNWTVELENAVIDFFSENPCLWNHRRKDYYTREKRAQLLNYLCVQLGTRHQGSKLTENPRLWNHRRKDYYTREKRAQLLKYLCAQLSTYQQGSKLTASKRKPYTGLESEDPNQLFDDTSFGTPYGVSQPPQPGHWGSWGHGGPTGNVYVGGPRPSEQAFNVPAFLSDPMTNPMTNMAMAYGSTLASQGKEAMEKNIDKYMSVNKLKYYFAVDTVYVGKKLGILLFPFMHKDWEICYEKDTSVAPRADVNAPDLYIPCMAFITYILLSGIALGMQNRFSPEVLGIQASSALIWLVIETLAVLLSLYIVTVRTDLTTFDLVAYAGYKYVGMILSITTGLLFGSRAYYGMLAWCSFALIWFLIRTLRLKILADVAAEGCMVHSGKNQLRMYLTAAVACVQPLFMYWLSYQLVR</sequence>
<dbReference type="PANTHER" id="PTHR14083:SF0">
    <property type="entry name" value="YIP1D-INTERACTING FACTOR 1, ISOFORM C"/>
    <property type="match status" value="1"/>
</dbReference>
<evidence type="ECO:0000313" key="14">
    <source>
        <dbReference type="Proteomes" id="UP000694388"/>
    </source>
</evidence>
<keyword evidence="4" id="KW-0813">Transport</keyword>
<keyword evidence="7" id="KW-0653">Protein transport</keyword>
<protein>
    <submittedName>
        <fullName evidence="13">Yip1 interacting factor homolog B, membrane trafficking protein</fullName>
    </submittedName>
</protein>
<comment type="subcellular location">
    <subcellularLocation>
        <location evidence="1">Endoplasmic reticulum membrane</location>
        <topology evidence="1">Multi-pass membrane protein</topology>
    </subcellularLocation>
    <subcellularLocation>
        <location evidence="2">Golgi apparatus membrane</location>
        <topology evidence="2">Multi-pass membrane protein</topology>
    </subcellularLocation>
</comment>
<reference evidence="13" key="1">
    <citation type="submission" date="2025-08" db="UniProtKB">
        <authorList>
            <consortium name="Ensembl"/>
        </authorList>
    </citation>
    <scope>IDENTIFICATION</scope>
</reference>
<dbReference type="InterPro" id="IPR005578">
    <property type="entry name" value="Yif1_fam"/>
</dbReference>
<evidence type="ECO:0000256" key="4">
    <source>
        <dbReference type="ARBA" id="ARBA00022448"/>
    </source>
</evidence>
<evidence type="ECO:0000256" key="9">
    <source>
        <dbReference type="ARBA" id="ARBA00023034"/>
    </source>
</evidence>
<evidence type="ECO:0000256" key="5">
    <source>
        <dbReference type="ARBA" id="ARBA00022692"/>
    </source>
</evidence>
<dbReference type="GO" id="GO:0006888">
    <property type="term" value="P:endoplasmic reticulum to Golgi vesicle-mediated transport"/>
    <property type="evidence" value="ECO:0007669"/>
    <property type="project" value="InterPro"/>
</dbReference>
<keyword evidence="6" id="KW-0256">Endoplasmic reticulum</keyword>
<proteinExistence type="inferred from homology"/>
<feature type="transmembrane region" description="Helical" evidence="11">
    <location>
        <begin position="298"/>
        <end position="317"/>
    </location>
</feature>
<evidence type="ECO:0000256" key="2">
    <source>
        <dbReference type="ARBA" id="ARBA00004653"/>
    </source>
</evidence>
<evidence type="ECO:0000256" key="10">
    <source>
        <dbReference type="ARBA" id="ARBA00023136"/>
    </source>
</evidence>
<feature type="transmembrane region" description="Helical" evidence="11">
    <location>
        <begin position="430"/>
        <end position="449"/>
    </location>
</feature>
<reference evidence="13" key="2">
    <citation type="submission" date="2025-09" db="UniProtKB">
        <authorList>
            <consortium name="Ensembl"/>
        </authorList>
    </citation>
    <scope>IDENTIFICATION</scope>
</reference>
<dbReference type="InterPro" id="IPR006578">
    <property type="entry name" value="MADF-dom"/>
</dbReference>
<dbReference type="PROSITE" id="PS51029">
    <property type="entry name" value="MADF"/>
    <property type="match status" value="1"/>
</dbReference>
<dbReference type="PANTHER" id="PTHR14083">
    <property type="entry name" value="YIP1 INTERACTING FACTOR HOMOLOG YIF1 PROTEIN"/>
    <property type="match status" value="1"/>
</dbReference>
<keyword evidence="10 11" id="KW-0472">Membrane</keyword>
<dbReference type="GO" id="GO:0030134">
    <property type="term" value="C:COPII-coated ER to Golgi transport vesicle"/>
    <property type="evidence" value="ECO:0007669"/>
    <property type="project" value="TreeGrafter"/>
</dbReference>
<feature type="transmembrane region" description="Helical" evidence="11">
    <location>
        <begin position="363"/>
        <end position="385"/>
    </location>
</feature>
<dbReference type="GO" id="GO:0015031">
    <property type="term" value="P:protein transport"/>
    <property type="evidence" value="ECO:0007669"/>
    <property type="project" value="UniProtKB-KW"/>
</dbReference>
<evidence type="ECO:0000256" key="6">
    <source>
        <dbReference type="ARBA" id="ARBA00022824"/>
    </source>
</evidence>
<evidence type="ECO:0000259" key="12">
    <source>
        <dbReference type="PROSITE" id="PS51029"/>
    </source>
</evidence>
<dbReference type="GeneTree" id="ENSGT00390000009423"/>
<evidence type="ECO:0000256" key="11">
    <source>
        <dbReference type="SAM" id="Phobius"/>
    </source>
</evidence>
<organism evidence="13 14">
    <name type="scientific">Eptatretus burgeri</name>
    <name type="common">Inshore hagfish</name>
    <dbReference type="NCBI Taxonomy" id="7764"/>
    <lineage>
        <taxon>Eukaryota</taxon>
        <taxon>Metazoa</taxon>
        <taxon>Chordata</taxon>
        <taxon>Craniata</taxon>
        <taxon>Vertebrata</taxon>
        <taxon>Cyclostomata</taxon>
        <taxon>Myxini</taxon>
        <taxon>Myxiniformes</taxon>
        <taxon>Myxinidae</taxon>
        <taxon>Eptatretinae</taxon>
        <taxon>Eptatretus</taxon>
    </lineage>
</organism>
<accession>A0A8C4Q1Z7</accession>
<keyword evidence="9" id="KW-0333">Golgi apparatus</keyword>
<dbReference type="Pfam" id="PF03878">
    <property type="entry name" value="YIF1"/>
    <property type="match status" value="1"/>
</dbReference>
<evidence type="ECO:0000256" key="8">
    <source>
        <dbReference type="ARBA" id="ARBA00022989"/>
    </source>
</evidence>
<feature type="transmembrane region" description="Helical" evidence="11">
    <location>
        <begin position="392"/>
        <end position="410"/>
    </location>
</feature>
<dbReference type="GO" id="GO:0005789">
    <property type="term" value="C:endoplasmic reticulum membrane"/>
    <property type="evidence" value="ECO:0007669"/>
    <property type="project" value="UniProtKB-SubCell"/>
</dbReference>
<dbReference type="GO" id="GO:0005793">
    <property type="term" value="C:endoplasmic reticulum-Golgi intermediate compartment"/>
    <property type="evidence" value="ECO:0007669"/>
    <property type="project" value="TreeGrafter"/>
</dbReference>
<evidence type="ECO:0000256" key="1">
    <source>
        <dbReference type="ARBA" id="ARBA00004477"/>
    </source>
</evidence>
<comment type="similarity">
    <text evidence="3">Belongs to the YIF1 family.</text>
</comment>
<dbReference type="AlphaFoldDB" id="A0A8C4Q1Z7"/>
<keyword evidence="5 11" id="KW-0812">Transmembrane</keyword>
<dbReference type="Proteomes" id="UP000694388">
    <property type="component" value="Unplaced"/>
</dbReference>
<name>A0A8C4Q1Z7_EPTBU</name>
<dbReference type="Ensembl" id="ENSEBUT00000009324.1">
    <property type="protein sequence ID" value="ENSEBUP00000008812.1"/>
    <property type="gene ID" value="ENSEBUG00000005687.1"/>
</dbReference>